<proteinExistence type="predicted"/>
<keyword evidence="2" id="KW-1185">Reference proteome</keyword>
<accession>A0A7Y6EWM4</accession>
<reference evidence="1 2" key="1">
    <citation type="submission" date="2020-05" db="EMBL/GenBank/DDBJ databases">
        <title>Genome Sequencing of Type Strains.</title>
        <authorList>
            <person name="Lemaire J.F."/>
            <person name="Inderbitzin P."/>
            <person name="Gregorio O.A."/>
            <person name="Collins S.B."/>
            <person name="Wespe N."/>
            <person name="Knight-Connoni V."/>
        </authorList>
    </citation>
    <scope>NUCLEOTIDE SEQUENCE [LARGE SCALE GENOMIC DNA]</scope>
    <source>
        <strain evidence="1 2">LMG 21957</strain>
    </source>
</reference>
<dbReference type="AlphaFoldDB" id="A0A7Y6EWM4"/>
<evidence type="ECO:0000313" key="1">
    <source>
        <dbReference type="EMBL" id="NUU76928.1"/>
    </source>
</evidence>
<organism evidence="1 2">
    <name type="scientific">Paenibacillus xylanilyticus</name>
    <dbReference type="NCBI Taxonomy" id="248903"/>
    <lineage>
        <taxon>Bacteria</taxon>
        <taxon>Bacillati</taxon>
        <taxon>Bacillota</taxon>
        <taxon>Bacilli</taxon>
        <taxon>Bacillales</taxon>
        <taxon>Paenibacillaceae</taxon>
        <taxon>Paenibacillus</taxon>
    </lineage>
</organism>
<sequence length="79" mass="8932">MRKFGLNYDDAVAIQASLLDGLSAQNMVYKFSSHGLSSTEKRNAKDEMRRCMKKIAYLNSFTKAKSKAELREIGKLVVE</sequence>
<dbReference type="EMBL" id="JABMCB010000190">
    <property type="protein sequence ID" value="NUU76928.1"/>
    <property type="molecule type" value="Genomic_DNA"/>
</dbReference>
<evidence type="ECO:0000313" key="2">
    <source>
        <dbReference type="Proteomes" id="UP000526125"/>
    </source>
</evidence>
<gene>
    <name evidence="1" type="ORF">HP552_17085</name>
</gene>
<dbReference type="RefSeq" id="WP_175396622.1">
    <property type="nucleotide sequence ID" value="NZ_JABMCB010000190.1"/>
</dbReference>
<comment type="caution">
    <text evidence="1">The sequence shown here is derived from an EMBL/GenBank/DDBJ whole genome shotgun (WGS) entry which is preliminary data.</text>
</comment>
<protein>
    <submittedName>
        <fullName evidence="1">Uncharacterized protein</fullName>
    </submittedName>
</protein>
<name>A0A7Y6EWM4_9BACL</name>
<dbReference type="Proteomes" id="UP000526125">
    <property type="component" value="Unassembled WGS sequence"/>
</dbReference>